<feature type="region of interest" description="Disordered" evidence="1">
    <location>
        <begin position="71"/>
        <end position="93"/>
    </location>
</feature>
<protein>
    <submittedName>
        <fullName evidence="2">Uncharacterized protein</fullName>
    </submittedName>
</protein>
<organism evidence="2">
    <name type="scientific">Arundo donax</name>
    <name type="common">Giant reed</name>
    <name type="synonym">Donax arundinaceus</name>
    <dbReference type="NCBI Taxonomy" id="35708"/>
    <lineage>
        <taxon>Eukaryota</taxon>
        <taxon>Viridiplantae</taxon>
        <taxon>Streptophyta</taxon>
        <taxon>Embryophyta</taxon>
        <taxon>Tracheophyta</taxon>
        <taxon>Spermatophyta</taxon>
        <taxon>Magnoliopsida</taxon>
        <taxon>Liliopsida</taxon>
        <taxon>Poales</taxon>
        <taxon>Poaceae</taxon>
        <taxon>PACMAD clade</taxon>
        <taxon>Arundinoideae</taxon>
        <taxon>Arundineae</taxon>
        <taxon>Arundo</taxon>
    </lineage>
</organism>
<dbReference type="EMBL" id="GBRH01163205">
    <property type="protein sequence ID" value="JAE34691.1"/>
    <property type="molecule type" value="Transcribed_RNA"/>
</dbReference>
<accession>A0A0A9HIK7</accession>
<evidence type="ECO:0000313" key="2">
    <source>
        <dbReference type="EMBL" id="JAE34691.1"/>
    </source>
</evidence>
<sequence>MHAFPLFCLSSSSMSPSSTKRSFSWSRLSFSRSALWTFLGAFFWIFLLETGPWSRLSPAAVLTAVATLPRSEGTMPGRKISAPTSSSLPPSNRKRGCYPGFGCRRGRAL</sequence>
<reference evidence="2" key="1">
    <citation type="submission" date="2014-09" db="EMBL/GenBank/DDBJ databases">
        <authorList>
            <person name="Magalhaes I.L.F."/>
            <person name="Oliveira U."/>
            <person name="Santos F.R."/>
            <person name="Vidigal T.H.D.A."/>
            <person name="Brescovit A.D."/>
            <person name="Santos A.J."/>
        </authorList>
    </citation>
    <scope>NUCLEOTIDE SEQUENCE</scope>
    <source>
        <tissue evidence="2">Shoot tissue taken approximately 20 cm above the soil surface</tissue>
    </source>
</reference>
<reference evidence="2" key="2">
    <citation type="journal article" date="2015" name="Data Brief">
        <title>Shoot transcriptome of the giant reed, Arundo donax.</title>
        <authorList>
            <person name="Barrero R.A."/>
            <person name="Guerrero F.D."/>
            <person name="Moolhuijzen P."/>
            <person name="Goolsby J.A."/>
            <person name="Tidwell J."/>
            <person name="Bellgard S.E."/>
            <person name="Bellgard M.I."/>
        </authorList>
    </citation>
    <scope>NUCLEOTIDE SEQUENCE</scope>
    <source>
        <tissue evidence="2">Shoot tissue taken approximately 20 cm above the soil surface</tissue>
    </source>
</reference>
<dbReference type="AlphaFoldDB" id="A0A0A9HIK7"/>
<proteinExistence type="predicted"/>
<name>A0A0A9HIK7_ARUDO</name>
<evidence type="ECO:0000256" key="1">
    <source>
        <dbReference type="SAM" id="MobiDB-lite"/>
    </source>
</evidence>